<comment type="catalytic activity">
    <reaction evidence="4">
        <text>5-diphospho-1D-myo-inositol 1,2,3,4,6-pentakisphosphate + H2O = 1D-myo-inositol hexakisphosphate + phosphate + H(+)</text>
        <dbReference type="Rhea" id="RHEA:22384"/>
        <dbReference type="ChEBI" id="CHEBI:15377"/>
        <dbReference type="ChEBI" id="CHEBI:15378"/>
        <dbReference type="ChEBI" id="CHEBI:43474"/>
        <dbReference type="ChEBI" id="CHEBI:58130"/>
        <dbReference type="ChEBI" id="CHEBI:58628"/>
        <dbReference type="EC" id="3.6.1.52"/>
    </reaction>
    <physiologicalReaction direction="left-to-right" evidence="4">
        <dbReference type="Rhea" id="RHEA:22385"/>
    </physiologicalReaction>
</comment>
<evidence type="ECO:0000313" key="10">
    <source>
        <dbReference type="EMBL" id="RRT36960.1"/>
    </source>
</evidence>
<feature type="domain" description="Tyrosine-protein phosphatase" evidence="9">
    <location>
        <begin position="42"/>
        <end position="191"/>
    </location>
</feature>
<reference evidence="10 11" key="1">
    <citation type="journal article" date="2014" name="Agronomy (Basel)">
        <title>A Draft Genome Sequence for Ensete ventricosum, the Drought-Tolerant Tree Against Hunger.</title>
        <authorList>
            <person name="Harrison J."/>
            <person name="Moore K.A."/>
            <person name="Paszkiewicz K."/>
            <person name="Jones T."/>
            <person name="Grant M."/>
            <person name="Ambacheew D."/>
            <person name="Muzemil S."/>
            <person name="Studholme D.J."/>
        </authorList>
    </citation>
    <scope>NUCLEOTIDE SEQUENCE [LARGE SCALE GENOMIC DNA]</scope>
</reference>
<dbReference type="EMBL" id="AMZH03022853">
    <property type="protein sequence ID" value="RRT36960.1"/>
    <property type="molecule type" value="Genomic_DNA"/>
</dbReference>
<dbReference type="InterPro" id="IPR020422">
    <property type="entry name" value="TYR_PHOSPHATASE_DUAL_dom"/>
</dbReference>
<dbReference type="FunFam" id="3.90.190.10:FF:000024">
    <property type="entry name" value="probable tyrosine-protein phosphatase At1g05000"/>
    <property type="match status" value="1"/>
</dbReference>
<dbReference type="GO" id="GO:0005737">
    <property type="term" value="C:cytoplasm"/>
    <property type="evidence" value="ECO:0007669"/>
    <property type="project" value="TreeGrafter"/>
</dbReference>
<comment type="catalytic activity">
    <reaction evidence="5">
        <text>3,5-bis(diphospho)-1D-myo-inositol 1,2,4,6-tetrakisphosphate + H2O = 3-diphospho-1D-myo-inositol 1,2,4,5,6-pentakisphosphate + phosphate + 2 H(+)</text>
        <dbReference type="Rhea" id="RHEA:56312"/>
        <dbReference type="ChEBI" id="CHEBI:15377"/>
        <dbReference type="ChEBI" id="CHEBI:15378"/>
        <dbReference type="ChEBI" id="CHEBI:43474"/>
        <dbReference type="ChEBI" id="CHEBI:140372"/>
        <dbReference type="ChEBI" id="CHEBI:140374"/>
        <dbReference type="EC" id="3.6.1.52"/>
    </reaction>
    <physiologicalReaction direction="left-to-right" evidence="5">
        <dbReference type="Rhea" id="RHEA:56313"/>
    </physiologicalReaction>
</comment>
<evidence type="ECO:0000256" key="2">
    <source>
        <dbReference type="ARBA" id="ARBA00022801"/>
    </source>
</evidence>
<dbReference type="PRINTS" id="PR01911">
    <property type="entry name" value="PFDSPHPHTASE"/>
</dbReference>
<dbReference type="EC" id="3.6.1.52" evidence="1"/>
<protein>
    <recommendedName>
        <fullName evidence="1">diphosphoinositol-polyphosphate diphosphatase</fullName>
        <ecNumber evidence="1">3.6.1.52</ecNumber>
    </recommendedName>
</protein>
<dbReference type="InterPro" id="IPR029021">
    <property type="entry name" value="Prot-tyrosine_phosphatase-like"/>
</dbReference>
<dbReference type="Proteomes" id="UP000287651">
    <property type="component" value="Unassembled WGS sequence"/>
</dbReference>
<dbReference type="Pfam" id="PF03162">
    <property type="entry name" value="Y_phosphatase2"/>
    <property type="match status" value="1"/>
</dbReference>
<evidence type="ECO:0000259" key="9">
    <source>
        <dbReference type="PROSITE" id="PS50054"/>
    </source>
</evidence>
<evidence type="ECO:0000256" key="6">
    <source>
        <dbReference type="ARBA" id="ARBA00047927"/>
    </source>
</evidence>
<dbReference type="PROSITE" id="PS00383">
    <property type="entry name" value="TYR_PHOSPHATASE_1"/>
    <property type="match status" value="1"/>
</dbReference>
<evidence type="ECO:0000313" key="11">
    <source>
        <dbReference type="Proteomes" id="UP000287651"/>
    </source>
</evidence>
<dbReference type="CDD" id="cd14528">
    <property type="entry name" value="PFA-DSP_Siw14"/>
    <property type="match status" value="1"/>
</dbReference>
<evidence type="ECO:0000256" key="8">
    <source>
        <dbReference type="SAM" id="MobiDB-lite"/>
    </source>
</evidence>
<comment type="similarity">
    <text evidence="3">Belongs to the protein-tyrosine phosphatase family. Atypical dual-specificity phosphatase Siw14-like subfamily.</text>
</comment>
<evidence type="ECO:0000256" key="7">
    <source>
        <dbReference type="ARBA" id="ARBA00048424"/>
    </source>
</evidence>
<evidence type="ECO:0000256" key="3">
    <source>
        <dbReference type="ARBA" id="ARBA00044949"/>
    </source>
</evidence>
<evidence type="ECO:0000256" key="5">
    <source>
        <dbReference type="ARBA" id="ARBA00047562"/>
    </source>
</evidence>
<gene>
    <name evidence="10" type="ORF">B296_00053083</name>
</gene>
<evidence type="ECO:0000256" key="4">
    <source>
        <dbReference type="ARBA" id="ARBA00047342"/>
    </source>
</evidence>
<dbReference type="GO" id="GO:0008486">
    <property type="term" value="F:diphosphoinositol-polyphosphate diphosphatase activity"/>
    <property type="evidence" value="ECO:0007669"/>
    <property type="project" value="UniProtKB-EC"/>
</dbReference>
<name>A0A426XBZ9_ENSVE</name>
<comment type="catalytic activity">
    <reaction evidence="7">
        <text>6-diphospho-1D-myo-inositol pentakisphosphate + H2O = 1D-myo-inositol hexakisphosphate + phosphate + H(+)</text>
        <dbReference type="Rhea" id="RHEA:79703"/>
        <dbReference type="ChEBI" id="CHEBI:15377"/>
        <dbReference type="ChEBI" id="CHEBI:15378"/>
        <dbReference type="ChEBI" id="CHEBI:43474"/>
        <dbReference type="ChEBI" id="CHEBI:58130"/>
        <dbReference type="ChEBI" id="CHEBI:230534"/>
        <dbReference type="EC" id="3.6.1.52"/>
    </reaction>
    <physiologicalReaction direction="left-to-right" evidence="7">
        <dbReference type="Rhea" id="RHEA:79704"/>
    </physiologicalReaction>
</comment>
<dbReference type="InterPro" id="IPR016130">
    <property type="entry name" value="Tyr_Pase_AS"/>
</dbReference>
<dbReference type="InterPro" id="IPR004861">
    <property type="entry name" value="Siw14-like"/>
</dbReference>
<keyword evidence="2" id="KW-0378">Hydrolase</keyword>
<organism evidence="10 11">
    <name type="scientific">Ensete ventricosum</name>
    <name type="common">Abyssinian banana</name>
    <name type="synonym">Musa ensete</name>
    <dbReference type="NCBI Taxonomy" id="4639"/>
    <lineage>
        <taxon>Eukaryota</taxon>
        <taxon>Viridiplantae</taxon>
        <taxon>Streptophyta</taxon>
        <taxon>Embryophyta</taxon>
        <taxon>Tracheophyta</taxon>
        <taxon>Spermatophyta</taxon>
        <taxon>Magnoliopsida</taxon>
        <taxon>Liliopsida</taxon>
        <taxon>Zingiberales</taxon>
        <taxon>Musaceae</taxon>
        <taxon>Ensete</taxon>
    </lineage>
</organism>
<evidence type="ECO:0000256" key="1">
    <source>
        <dbReference type="ARBA" id="ARBA00012527"/>
    </source>
</evidence>
<dbReference type="InterPro" id="IPR020428">
    <property type="entry name" value="PFA-DSPs"/>
</dbReference>
<feature type="region of interest" description="Disordered" evidence="8">
    <location>
        <begin position="1"/>
        <end position="34"/>
    </location>
</feature>
<dbReference type="PANTHER" id="PTHR31126:SF46">
    <property type="entry name" value="TYROSINE-PROTEIN PHOSPHATASE DSP5"/>
    <property type="match status" value="1"/>
</dbReference>
<comment type="caution">
    <text evidence="10">The sequence shown here is derived from an EMBL/GenBank/DDBJ whole genome shotgun (WGS) entry which is preliminary data.</text>
</comment>
<dbReference type="SUPFAM" id="SSF52799">
    <property type="entry name" value="(Phosphotyrosine protein) phosphatases II"/>
    <property type="match status" value="1"/>
</dbReference>
<dbReference type="PANTHER" id="PTHR31126">
    <property type="entry name" value="TYROSINE-PROTEIN PHOSPHATASE"/>
    <property type="match status" value="1"/>
</dbReference>
<accession>A0A426XBZ9</accession>
<dbReference type="PROSITE" id="PS50054">
    <property type="entry name" value="TYR_PHOSPHATASE_DUAL"/>
    <property type="match status" value="1"/>
</dbReference>
<dbReference type="Gene3D" id="3.90.190.10">
    <property type="entry name" value="Protein tyrosine phosphatase superfamily"/>
    <property type="match status" value="1"/>
</dbReference>
<dbReference type="AlphaFoldDB" id="A0A426XBZ9"/>
<proteinExistence type="inferred from homology"/>
<dbReference type="GO" id="GO:0016791">
    <property type="term" value="F:phosphatase activity"/>
    <property type="evidence" value="ECO:0007669"/>
    <property type="project" value="InterPro"/>
</dbReference>
<sequence>MILRSVGGDGGESIDVQGVDEGRKDGGPGGVPEESFLVPPSNFGIVDRGIYRSGFPTADNFRFIEGLKLRSIVYLCPEAYPEVNAEFVRSHGIRLFQFAIEGSKEPTVALPKDTIMRALRILLDVSNHPILIHCKKGKHRTGCLVGCFRKLQKWPLSSVFEEYNHFAASKARPSDLAFISDFDVSYKLRVLYIIYRFYGYGSRVKRLVYQDSSS</sequence>
<comment type="catalytic activity">
    <reaction evidence="6">
        <text>1,5-bis(diphospho)-1D-myo-inositol 2,3,4,6-tetrakisphosphate + H2O = 1-diphospho-1D-myo-inositol 2,3,4,5,6-pentakisphosphate + phosphate + 2 H(+)</text>
        <dbReference type="Rhea" id="RHEA:79699"/>
        <dbReference type="ChEBI" id="CHEBI:15377"/>
        <dbReference type="ChEBI" id="CHEBI:15378"/>
        <dbReference type="ChEBI" id="CHEBI:43474"/>
        <dbReference type="ChEBI" id="CHEBI:74946"/>
        <dbReference type="ChEBI" id="CHEBI:77983"/>
        <dbReference type="EC" id="3.6.1.52"/>
    </reaction>
    <physiologicalReaction direction="left-to-right" evidence="6">
        <dbReference type="Rhea" id="RHEA:79700"/>
    </physiologicalReaction>
</comment>